<feature type="compositionally biased region" description="Basic and acidic residues" evidence="9">
    <location>
        <begin position="71"/>
        <end position="80"/>
    </location>
</feature>
<dbReference type="PROSITE" id="PS00027">
    <property type="entry name" value="HOMEOBOX_1"/>
    <property type="match status" value="1"/>
</dbReference>
<evidence type="ECO:0000256" key="1">
    <source>
        <dbReference type="ARBA" id="ARBA00004123"/>
    </source>
</evidence>
<feature type="compositionally biased region" description="Low complexity" evidence="9">
    <location>
        <begin position="30"/>
        <end position="42"/>
    </location>
</feature>
<dbReference type="FunFam" id="1.10.10.60:FF:000101">
    <property type="entry name" value="NK2 homeobox 8"/>
    <property type="match status" value="1"/>
</dbReference>
<evidence type="ECO:0000256" key="4">
    <source>
        <dbReference type="ARBA" id="ARBA00023125"/>
    </source>
</evidence>
<evidence type="ECO:0000256" key="7">
    <source>
        <dbReference type="PROSITE-ProRule" id="PRU00108"/>
    </source>
</evidence>
<comment type="subcellular location">
    <subcellularLocation>
        <location evidence="1 7 8">Nucleus</location>
    </subcellularLocation>
</comment>
<evidence type="ECO:0000256" key="5">
    <source>
        <dbReference type="ARBA" id="ARBA00023155"/>
    </source>
</evidence>
<evidence type="ECO:0000313" key="12">
    <source>
        <dbReference type="Proteomes" id="UP001066276"/>
    </source>
</evidence>
<comment type="caution">
    <text evidence="11">The sequence shown here is derived from an EMBL/GenBank/DDBJ whole genome shotgun (WGS) entry which is preliminary data.</text>
</comment>
<dbReference type="SUPFAM" id="SSF46689">
    <property type="entry name" value="Homeodomain-like"/>
    <property type="match status" value="1"/>
</dbReference>
<dbReference type="AlphaFoldDB" id="A0AAV7MI92"/>
<organism evidence="11 12">
    <name type="scientific">Pleurodeles waltl</name>
    <name type="common">Iberian ribbed newt</name>
    <dbReference type="NCBI Taxonomy" id="8319"/>
    <lineage>
        <taxon>Eukaryota</taxon>
        <taxon>Metazoa</taxon>
        <taxon>Chordata</taxon>
        <taxon>Craniata</taxon>
        <taxon>Vertebrata</taxon>
        <taxon>Euteleostomi</taxon>
        <taxon>Amphibia</taxon>
        <taxon>Batrachia</taxon>
        <taxon>Caudata</taxon>
        <taxon>Salamandroidea</taxon>
        <taxon>Salamandridae</taxon>
        <taxon>Pleurodelinae</taxon>
        <taxon>Pleurodeles</taxon>
    </lineage>
</organism>
<dbReference type="GO" id="GO:0005634">
    <property type="term" value="C:nucleus"/>
    <property type="evidence" value="ECO:0007669"/>
    <property type="project" value="UniProtKB-SubCell"/>
</dbReference>
<dbReference type="Proteomes" id="UP001066276">
    <property type="component" value="Chromosome 9"/>
</dbReference>
<dbReference type="InterPro" id="IPR017970">
    <property type="entry name" value="Homeobox_CS"/>
</dbReference>
<protein>
    <recommendedName>
        <fullName evidence="10">Homeobox domain-containing protein</fullName>
    </recommendedName>
</protein>
<keyword evidence="12" id="KW-1185">Reference proteome</keyword>
<gene>
    <name evidence="11" type="ORF">NDU88_000231</name>
</gene>
<dbReference type="InterPro" id="IPR050394">
    <property type="entry name" value="Homeobox_NK-like"/>
</dbReference>
<dbReference type="PRINTS" id="PR00024">
    <property type="entry name" value="HOMEOBOX"/>
</dbReference>
<evidence type="ECO:0000313" key="11">
    <source>
        <dbReference type="EMBL" id="KAJ1102789.1"/>
    </source>
</evidence>
<reference evidence="11" key="1">
    <citation type="journal article" date="2022" name="bioRxiv">
        <title>Sequencing and chromosome-scale assembly of the giantPleurodeles waltlgenome.</title>
        <authorList>
            <person name="Brown T."/>
            <person name="Elewa A."/>
            <person name="Iarovenko S."/>
            <person name="Subramanian E."/>
            <person name="Araus A.J."/>
            <person name="Petzold A."/>
            <person name="Susuki M."/>
            <person name="Suzuki K.-i.T."/>
            <person name="Hayashi T."/>
            <person name="Toyoda A."/>
            <person name="Oliveira C."/>
            <person name="Osipova E."/>
            <person name="Leigh N.D."/>
            <person name="Simon A."/>
            <person name="Yun M.H."/>
        </authorList>
    </citation>
    <scope>NUCLEOTIDE SEQUENCE</scope>
    <source>
        <strain evidence="11">20211129_DDA</strain>
        <tissue evidence="11">Liver</tissue>
    </source>
</reference>
<dbReference type="PANTHER" id="PTHR24340:SF27">
    <property type="entry name" value="HOMEOBOX PROTEIN NKX-2.8"/>
    <property type="match status" value="1"/>
</dbReference>
<dbReference type="GO" id="GO:0030154">
    <property type="term" value="P:cell differentiation"/>
    <property type="evidence" value="ECO:0007669"/>
    <property type="project" value="TreeGrafter"/>
</dbReference>
<evidence type="ECO:0000256" key="2">
    <source>
        <dbReference type="ARBA" id="ARBA00005661"/>
    </source>
</evidence>
<sequence length="217" mass="24724">MSTGSALGFTVRRLLNLQDQEEGSPRRDPPSGGYPSISPYHPWSEAERHHYLSSDESGPELVLPDTTQDLDPDRPTCPRAERKKRRVLFSRTQTQELERRFRQQRYLSAPERDHLARLLHLTPTQVKIWFQNHRYKMKRARGEPGAAPPQLRRVLVPVLVRDGKPYHPGFSTADPGQARDKLHFYPSVPPSAALGLFTGCPHQPLAHAGSAFLPWSW</sequence>
<keyword evidence="3" id="KW-0217">Developmental protein</keyword>
<dbReference type="SMART" id="SM00389">
    <property type="entry name" value="HOX"/>
    <property type="match status" value="1"/>
</dbReference>
<evidence type="ECO:0000256" key="6">
    <source>
        <dbReference type="ARBA" id="ARBA00023242"/>
    </source>
</evidence>
<dbReference type="InterPro" id="IPR001356">
    <property type="entry name" value="HD"/>
</dbReference>
<dbReference type="GO" id="GO:0000978">
    <property type="term" value="F:RNA polymerase II cis-regulatory region sequence-specific DNA binding"/>
    <property type="evidence" value="ECO:0007669"/>
    <property type="project" value="TreeGrafter"/>
</dbReference>
<dbReference type="Gene3D" id="1.10.10.60">
    <property type="entry name" value="Homeodomain-like"/>
    <property type="match status" value="1"/>
</dbReference>
<feature type="region of interest" description="Disordered" evidence="9">
    <location>
        <begin position="1"/>
        <end position="82"/>
    </location>
</feature>
<dbReference type="CDD" id="cd00086">
    <property type="entry name" value="homeodomain"/>
    <property type="match status" value="1"/>
</dbReference>
<dbReference type="EMBL" id="JANPWB010000013">
    <property type="protein sequence ID" value="KAJ1102789.1"/>
    <property type="molecule type" value="Genomic_DNA"/>
</dbReference>
<dbReference type="GO" id="GO:0000981">
    <property type="term" value="F:DNA-binding transcription factor activity, RNA polymerase II-specific"/>
    <property type="evidence" value="ECO:0007669"/>
    <property type="project" value="InterPro"/>
</dbReference>
<feature type="domain" description="Homeobox" evidence="10">
    <location>
        <begin position="80"/>
        <end position="140"/>
    </location>
</feature>
<feature type="DNA-binding region" description="Homeobox" evidence="7">
    <location>
        <begin position="82"/>
        <end position="141"/>
    </location>
</feature>
<comment type="similarity">
    <text evidence="2">Belongs to the NK-2 homeobox family.</text>
</comment>
<keyword evidence="6 7" id="KW-0539">Nucleus</keyword>
<dbReference type="PANTHER" id="PTHR24340">
    <property type="entry name" value="HOMEOBOX PROTEIN NKX"/>
    <property type="match status" value="1"/>
</dbReference>
<evidence type="ECO:0000259" key="10">
    <source>
        <dbReference type="PROSITE" id="PS50071"/>
    </source>
</evidence>
<dbReference type="PROSITE" id="PS50071">
    <property type="entry name" value="HOMEOBOX_2"/>
    <property type="match status" value="1"/>
</dbReference>
<dbReference type="InterPro" id="IPR009057">
    <property type="entry name" value="Homeodomain-like_sf"/>
</dbReference>
<dbReference type="Pfam" id="PF00046">
    <property type="entry name" value="Homeodomain"/>
    <property type="match status" value="1"/>
</dbReference>
<keyword evidence="5 7" id="KW-0371">Homeobox</keyword>
<dbReference type="InterPro" id="IPR020479">
    <property type="entry name" value="HD_metazoa"/>
</dbReference>
<proteinExistence type="inferred from homology"/>
<keyword evidence="4 7" id="KW-0238">DNA-binding</keyword>
<feature type="compositionally biased region" description="Basic and acidic residues" evidence="9">
    <location>
        <begin position="44"/>
        <end position="53"/>
    </location>
</feature>
<evidence type="ECO:0000256" key="9">
    <source>
        <dbReference type="SAM" id="MobiDB-lite"/>
    </source>
</evidence>
<name>A0AAV7MI92_PLEWA</name>
<accession>A0AAV7MI92</accession>
<evidence type="ECO:0000256" key="8">
    <source>
        <dbReference type="RuleBase" id="RU000682"/>
    </source>
</evidence>
<evidence type="ECO:0000256" key="3">
    <source>
        <dbReference type="ARBA" id="ARBA00022473"/>
    </source>
</evidence>